<evidence type="ECO:0000256" key="3">
    <source>
        <dbReference type="ARBA" id="ARBA00023157"/>
    </source>
</evidence>
<name>A0A0C1Z2K4_9BACT</name>
<keyword evidence="1" id="KW-0732">Signal</keyword>
<evidence type="ECO:0000256" key="1">
    <source>
        <dbReference type="ARBA" id="ARBA00022729"/>
    </source>
</evidence>
<sequence>MGACTDDTVSADSAMTATDTESGGAETDTEDTGTTGDGDGDPATTGDGDGDEPEAECGNGVLEADEECDDGNAIPNDACTNNCTLPACGDGIIQAGEACDAGADNGPNSACLDSCEENVCGDGYVGPGEGCDDGNDDDDDACTNACAPTSCGDGVLQAQNGEQCDDANDDNGDGCLDTCAIATCGDSYVQVEDGAGEPLPLDQQEACDDGPQNADTAGCTNSCQIAACGDGLVYEGIEACDNGADNGPMGTCLDDCADNVCGDTFLGPDEACDDGNANDDDGCSSTCELEGCGDMVVQDNEDCDDGQNGDNDDGCTDECRFESCGDGYLQDDEACDEGGDNANSGDCTLACTVATCGDGFVWANNEECDNGPQNDDNAECTLACNDAVCGDGLVGPGEGCDDGNNMAADGCSPTCISEECGNQIVDPGEACDDGNDVDDDECTNACTIPIPCDGPYVSKDTCIPNDQCGTVSRPWCTISTALINSISSPIRVAGAGNAYFEQVSMRSGYDVFGGHEPTFVAPRNPDPETNNTVIYHYLQPVEWFGAVTDATLDGFRVQLDGLINNENQPQYDEAIYISGSANATVRNVIVEPLEPGVYATRAYAVYIGPGNGGTILIDGLTELRPPRASSVSAGLGIAAGVTPASLSVDGASIHGGTASNSYGIEHLGRNSMTLTNVVIEAGTVTGQGASAGVLAGTLGYGQTSISQSTIHGGVSRHAVGVDHGEASALTITGGTITGGGVQNAATTSTGVRTEAVDSVTINGATITGSDVIGVTKGSATVGVELRNTNLDPLTGATITNATIDGGRLAFARSGVKVQGMALSITGSTVYGTTEAGQAGSGVVVSGDFPANTPVSIDQNPEIVGGPYGGIGIHAVDQPIHITGNTLIAGCTTPCGGATGIYVASSGPGTLISGNDEIVGGPGDTSLGNHHGILLSYADATVTDNALISGNADPDNPIRMATYGIKLSYGELIAENNDLILGGHSVRISVGESQAYGIHAFSPNNNGSSDINLRDNTIIGGSSEWKTYGLLFEGNVAATVERNEVHVCAFDGDDPRCLEDNYSSAIATADNIGSVYRNNFFFAGYSGSNAACTIGCAYTLDCNSGDPANLTFANNLCYLRHGDAAMRIATFSNANMIPPLLLDNIFYVESWAGKGVVYEGGNFVNREFELRNNDFVTGGDCLVEHEDWPVCADTAAEVNALDGNAYVLASGNVSIDPLFATPSPFAPTVTGYHLDNSCALRDLGLVSVLVDEDYDGDARDDGNGAWPEIGPDECP</sequence>
<evidence type="ECO:0000313" key="5">
    <source>
        <dbReference type="EMBL" id="KIG11664.1"/>
    </source>
</evidence>
<dbReference type="EMBL" id="JMCC02000205">
    <property type="protein sequence ID" value="KIG11664.1"/>
    <property type="molecule type" value="Genomic_DNA"/>
</dbReference>
<dbReference type="AlphaFoldDB" id="A0A0C1Z2K4"/>
<dbReference type="Proteomes" id="UP000031599">
    <property type="component" value="Unassembled WGS sequence"/>
</dbReference>
<dbReference type="NCBIfam" id="TIGR02232">
    <property type="entry name" value="myxo_disulf_rpt"/>
    <property type="match status" value="5"/>
</dbReference>
<evidence type="ECO:0008006" key="7">
    <source>
        <dbReference type="Google" id="ProtNLM"/>
    </source>
</evidence>
<protein>
    <recommendedName>
        <fullName evidence="7">Multiple EGF-like-domain protein 3</fullName>
    </recommendedName>
</protein>
<accession>A0A0C1Z2K4</accession>
<gene>
    <name evidence="5" type="ORF">DB30_02883</name>
</gene>
<dbReference type="SMART" id="SM00710">
    <property type="entry name" value="PbH1"/>
    <property type="match status" value="8"/>
</dbReference>
<feature type="compositionally biased region" description="Polar residues" evidence="4">
    <location>
        <begin position="7"/>
        <end position="17"/>
    </location>
</feature>
<reference evidence="5 6" key="1">
    <citation type="submission" date="2014-12" db="EMBL/GenBank/DDBJ databases">
        <title>Genome assembly of Enhygromyxa salina DSM 15201.</title>
        <authorList>
            <person name="Sharma G."/>
            <person name="Subramanian S."/>
        </authorList>
    </citation>
    <scope>NUCLEOTIDE SEQUENCE [LARGE SCALE GENOMIC DNA]</scope>
    <source>
        <strain evidence="5 6">DSM 15201</strain>
    </source>
</reference>
<comment type="caution">
    <text evidence="5">The sequence shown here is derived from an EMBL/GenBank/DDBJ whole genome shotgun (WGS) entry which is preliminary data.</text>
</comment>
<keyword evidence="3" id="KW-1015">Disulfide bond</keyword>
<evidence type="ECO:0000256" key="4">
    <source>
        <dbReference type="SAM" id="MobiDB-lite"/>
    </source>
</evidence>
<feature type="region of interest" description="Disordered" evidence="4">
    <location>
        <begin position="1"/>
        <end position="58"/>
    </location>
</feature>
<evidence type="ECO:0000256" key="2">
    <source>
        <dbReference type="ARBA" id="ARBA00022737"/>
    </source>
</evidence>
<dbReference type="InterPro" id="IPR006626">
    <property type="entry name" value="PbH1"/>
</dbReference>
<dbReference type="InterPro" id="IPR011050">
    <property type="entry name" value="Pectin_lyase_fold/virulence"/>
</dbReference>
<dbReference type="InterPro" id="IPR011936">
    <property type="entry name" value="Myxo_disulph_rpt"/>
</dbReference>
<dbReference type="Pfam" id="PF13948">
    <property type="entry name" value="DUF4215"/>
    <property type="match status" value="1"/>
</dbReference>
<dbReference type="SUPFAM" id="SSF51126">
    <property type="entry name" value="Pectin lyase-like"/>
    <property type="match status" value="1"/>
</dbReference>
<proteinExistence type="predicted"/>
<organism evidence="5 6">
    <name type="scientific">Enhygromyxa salina</name>
    <dbReference type="NCBI Taxonomy" id="215803"/>
    <lineage>
        <taxon>Bacteria</taxon>
        <taxon>Pseudomonadati</taxon>
        <taxon>Myxococcota</taxon>
        <taxon>Polyangia</taxon>
        <taxon>Nannocystales</taxon>
        <taxon>Nannocystaceae</taxon>
        <taxon>Enhygromyxa</taxon>
    </lineage>
</organism>
<keyword evidence="2" id="KW-0677">Repeat</keyword>
<evidence type="ECO:0000313" key="6">
    <source>
        <dbReference type="Proteomes" id="UP000031599"/>
    </source>
</evidence>